<evidence type="ECO:0000313" key="2">
    <source>
        <dbReference type="Proteomes" id="UP001232445"/>
    </source>
</evidence>
<dbReference type="Proteomes" id="UP001232445">
    <property type="component" value="Unassembled WGS sequence"/>
</dbReference>
<organism evidence="1 2">
    <name type="scientific">Caldalkalibacillus uzonensis</name>
    <dbReference type="NCBI Taxonomy" id="353224"/>
    <lineage>
        <taxon>Bacteria</taxon>
        <taxon>Bacillati</taxon>
        <taxon>Bacillota</taxon>
        <taxon>Bacilli</taxon>
        <taxon>Bacillales</taxon>
        <taxon>Bacillaceae</taxon>
        <taxon>Caldalkalibacillus</taxon>
    </lineage>
</organism>
<dbReference type="EMBL" id="JAUSUQ010000012">
    <property type="protein sequence ID" value="MDQ0340265.1"/>
    <property type="molecule type" value="Genomic_DNA"/>
</dbReference>
<reference evidence="1 2" key="1">
    <citation type="submission" date="2023-07" db="EMBL/GenBank/DDBJ databases">
        <title>Genomic Encyclopedia of Type Strains, Phase IV (KMG-IV): sequencing the most valuable type-strain genomes for metagenomic binning, comparative biology and taxonomic classification.</title>
        <authorList>
            <person name="Goeker M."/>
        </authorList>
    </citation>
    <scope>NUCLEOTIDE SEQUENCE [LARGE SCALE GENOMIC DNA]</scope>
    <source>
        <strain evidence="1 2">DSM 17740</strain>
    </source>
</reference>
<protein>
    <submittedName>
        <fullName evidence="1">Uncharacterized protein</fullName>
    </submittedName>
</protein>
<keyword evidence="2" id="KW-1185">Reference proteome</keyword>
<accession>A0ABU0CV64</accession>
<comment type="caution">
    <text evidence="1">The sequence shown here is derived from an EMBL/GenBank/DDBJ whole genome shotgun (WGS) entry which is preliminary data.</text>
</comment>
<proteinExistence type="predicted"/>
<sequence>MNKVLKTFRCKVTKKIYRAGSVYDGERAEELQALGFVEVHEPEPEWPKHIGGGKYELSNGETVKGKQAAFTAQAELDETVNEDGESQDADTPGE</sequence>
<dbReference type="RefSeq" id="WP_307341582.1">
    <property type="nucleotide sequence ID" value="NZ_JAUSUQ010000012.1"/>
</dbReference>
<gene>
    <name evidence="1" type="ORF">J2S00_003070</name>
</gene>
<name>A0ABU0CV64_9BACI</name>
<evidence type="ECO:0000313" key="1">
    <source>
        <dbReference type="EMBL" id="MDQ0340265.1"/>
    </source>
</evidence>